<evidence type="ECO:0000313" key="4">
    <source>
        <dbReference type="Proteomes" id="UP001162156"/>
    </source>
</evidence>
<feature type="domain" description="PiggyBac transposable element-derived protein" evidence="2">
    <location>
        <begin position="63"/>
        <end position="139"/>
    </location>
</feature>
<accession>A0AAV8XAP7</accession>
<evidence type="ECO:0000256" key="1">
    <source>
        <dbReference type="SAM" id="MobiDB-lite"/>
    </source>
</evidence>
<dbReference type="Pfam" id="PF13843">
    <property type="entry name" value="DDE_Tnp_1_7"/>
    <property type="match status" value="1"/>
</dbReference>
<evidence type="ECO:0000259" key="2">
    <source>
        <dbReference type="Pfam" id="PF13843"/>
    </source>
</evidence>
<dbReference type="PANTHER" id="PTHR46599:SF3">
    <property type="entry name" value="PIGGYBAC TRANSPOSABLE ELEMENT-DERIVED PROTEIN 4"/>
    <property type="match status" value="1"/>
</dbReference>
<dbReference type="PANTHER" id="PTHR46599">
    <property type="entry name" value="PIGGYBAC TRANSPOSABLE ELEMENT-DERIVED PROTEIN 4"/>
    <property type="match status" value="1"/>
</dbReference>
<protein>
    <recommendedName>
        <fullName evidence="2">PiggyBac transposable element-derived protein domain-containing protein</fullName>
    </recommendedName>
</protein>
<dbReference type="InterPro" id="IPR029526">
    <property type="entry name" value="PGBD"/>
</dbReference>
<gene>
    <name evidence="3" type="ORF">NQ314_012496</name>
</gene>
<name>A0AAV8XAP7_9CUCU</name>
<dbReference type="EMBL" id="JANEYF010003465">
    <property type="protein sequence ID" value="KAJ8936087.1"/>
    <property type="molecule type" value="Genomic_DNA"/>
</dbReference>
<reference evidence="3" key="1">
    <citation type="journal article" date="2023" name="Insect Mol. Biol.">
        <title>Genome sequencing provides insights into the evolution of gene families encoding plant cell wall-degrading enzymes in longhorned beetles.</title>
        <authorList>
            <person name="Shin N.R."/>
            <person name="Okamura Y."/>
            <person name="Kirsch R."/>
            <person name="Pauchet Y."/>
        </authorList>
    </citation>
    <scope>NUCLEOTIDE SEQUENCE</scope>
    <source>
        <strain evidence="3">RBIC_L_NR</strain>
    </source>
</reference>
<organism evidence="3 4">
    <name type="scientific">Rhamnusium bicolor</name>
    <dbReference type="NCBI Taxonomy" id="1586634"/>
    <lineage>
        <taxon>Eukaryota</taxon>
        <taxon>Metazoa</taxon>
        <taxon>Ecdysozoa</taxon>
        <taxon>Arthropoda</taxon>
        <taxon>Hexapoda</taxon>
        <taxon>Insecta</taxon>
        <taxon>Pterygota</taxon>
        <taxon>Neoptera</taxon>
        <taxon>Endopterygota</taxon>
        <taxon>Coleoptera</taxon>
        <taxon>Polyphaga</taxon>
        <taxon>Cucujiformia</taxon>
        <taxon>Chrysomeloidea</taxon>
        <taxon>Cerambycidae</taxon>
        <taxon>Lepturinae</taxon>
        <taxon>Rhagiini</taxon>
        <taxon>Rhamnusium</taxon>
    </lineage>
</organism>
<sequence length="178" mass="20552">MHIEDIRNADAQDLAPTSDGENVIEQGSRNEIWTEDCAADAMKQMTFLKTSGLLVNLDGAAGPYDYFRLLLDDVLLNLLVREKNRYAVTVFLSDKTTENSRITKWVDVTIDEMIRFIGLLLYMGTIKCNKIQDYWKTHWLFEQFFKVYESRSVPPHFALLAFLRKSGSRRSSTKRSSL</sequence>
<proteinExistence type="predicted"/>
<dbReference type="Proteomes" id="UP001162156">
    <property type="component" value="Unassembled WGS sequence"/>
</dbReference>
<feature type="region of interest" description="Disordered" evidence="1">
    <location>
        <begin position="1"/>
        <end position="26"/>
    </location>
</feature>
<evidence type="ECO:0000313" key="3">
    <source>
        <dbReference type="EMBL" id="KAJ8936087.1"/>
    </source>
</evidence>
<feature type="compositionally biased region" description="Basic and acidic residues" evidence="1">
    <location>
        <begin position="1"/>
        <end position="10"/>
    </location>
</feature>
<dbReference type="AlphaFoldDB" id="A0AAV8XAP7"/>
<keyword evidence="4" id="KW-1185">Reference proteome</keyword>
<comment type="caution">
    <text evidence="3">The sequence shown here is derived from an EMBL/GenBank/DDBJ whole genome shotgun (WGS) entry which is preliminary data.</text>
</comment>